<feature type="transmembrane region" description="Helical" evidence="2">
    <location>
        <begin position="93"/>
        <end position="115"/>
    </location>
</feature>
<gene>
    <name evidence="3" type="ORF">SAMN04488004_11720</name>
</gene>
<dbReference type="InterPro" id="IPR002528">
    <property type="entry name" value="MATE_fam"/>
</dbReference>
<keyword evidence="2" id="KW-0472">Membrane</keyword>
<name>A0A1I4HDT0_9RHOB</name>
<dbReference type="OrthoDB" id="9780160at2"/>
<dbReference type="InterPro" id="IPR050222">
    <property type="entry name" value="MATE_MdtK"/>
</dbReference>
<feature type="transmembrane region" description="Helical" evidence="2">
    <location>
        <begin position="287"/>
        <end position="307"/>
    </location>
</feature>
<organism evidence="3 4">
    <name type="scientific">Loktanella salsilacus</name>
    <dbReference type="NCBI Taxonomy" id="195913"/>
    <lineage>
        <taxon>Bacteria</taxon>
        <taxon>Pseudomonadati</taxon>
        <taxon>Pseudomonadota</taxon>
        <taxon>Alphaproteobacteria</taxon>
        <taxon>Rhodobacterales</taxon>
        <taxon>Roseobacteraceae</taxon>
        <taxon>Loktanella</taxon>
    </lineage>
</organism>
<keyword evidence="2" id="KW-0812">Transmembrane</keyword>
<feature type="transmembrane region" description="Helical" evidence="2">
    <location>
        <begin position="166"/>
        <end position="188"/>
    </location>
</feature>
<feature type="transmembrane region" description="Helical" evidence="2">
    <location>
        <begin position="356"/>
        <end position="372"/>
    </location>
</feature>
<evidence type="ECO:0000256" key="2">
    <source>
        <dbReference type="SAM" id="Phobius"/>
    </source>
</evidence>
<dbReference type="PANTHER" id="PTHR43298">
    <property type="entry name" value="MULTIDRUG RESISTANCE PROTEIN NORM-RELATED"/>
    <property type="match status" value="1"/>
</dbReference>
<dbReference type="Proteomes" id="UP000199550">
    <property type="component" value="Unassembled WGS sequence"/>
</dbReference>
<proteinExistence type="predicted"/>
<feature type="transmembrane region" description="Helical" evidence="2">
    <location>
        <begin position="50"/>
        <end position="72"/>
    </location>
</feature>
<feature type="transmembrane region" description="Helical" evidence="2">
    <location>
        <begin position="243"/>
        <end position="267"/>
    </location>
</feature>
<reference evidence="3 4" key="1">
    <citation type="submission" date="2016-10" db="EMBL/GenBank/DDBJ databases">
        <authorList>
            <person name="de Groot N.N."/>
        </authorList>
    </citation>
    <scope>NUCLEOTIDE SEQUENCE [LARGE SCALE GENOMIC DNA]</scope>
    <source>
        <strain evidence="3 4">DSM 16199</strain>
    </source>
</reference>
<dbReference type="EMBL" id="FOTF01000017">
    <property type="protein sequence ID" value="SFL39823.1"/>
    <property type="molecule type" value="Genomic_DNA"/>
</dbReference>
<evidence type="ECO:0000313" key="3">
    <source>
        <dbReference type="EMBL" id="SFL39823.1"/>
    </source>
</evidence>
<dbReference type="AlphaFoldDB" id="A0A1I4HDT0"/>
<feature type="transmembrane region" description="Helical" evidence="2">
    <location>
        <begin position="410"/>
        <end position="429"/>
    </location>
</feature>
<feature type="transmembrane region" description="Helical" evidence="2">
    <location>
        <begin position="328"/>
        <end position="350"/>
    </location>
</feature>
<dbReference type="RefSeq" id="WP_090190580.1">
    <property type="nucleotide sequence ID" value="NZ_FOTF01000017.1"/>
</dbReference>
<evidence type="ECO:0000256" key="1">
    <source>
        <dbReference type="ARBA" id="ARBA00022448"/>
    </source>
</evidence>
<feature type="transmembrane region" description="Helical" evidence="2">
    <location>
        <begin position="23"/>
        <end position="44"/>
    </location>
</feature>
<dbReference type="Pfam" id="PF01554">
    <property type="entry name" value="MatE"/>
    <property type="match status" value="2"/>
</dbReference>
<dbReference type="GO" id="GO:0042910">
    <property type="term" value="F:xenobiotic transmembrane transporter activity"/>
    <property type="evidence" value="ECO:0007669"/>
    <property type="project" value="InterPro"/>
</dbReference>
<keyword evidence="2" id="KW-1133">Transmembrane helix</keyword>
<sequence length="455" mass="48725">MSETASTAPIPTTWNIFQLAWPLTLKAMMLHGIVVTDSLLIAALGEESLAAMGLAAAIGTLLLGILLAFSNATQIRVAVAFGANHPVDLKSGFYCGLAINLCVALIGIVGVWLFAGGIVQSLAHTPDIAAQAQRYLGVFMFVVLSEAVGQCLSGHFDGSGQTKVPFYSYLIAVPANVACSVVLIYGLFGLPQMGLTGAAVGSAVSSILRAGFLGAVFYRQNRWYRDVSGWRQGSFWIATKRHLFFALPIAATFGSSTVANSAAALIYAKMSVNQFAAMTLMMPWVQIAGTLGITWAQATGIIVAQLLGKAYSSAALDVFLRRAWRIAFVAAALVSVTYLFVCLASGWIYQGLQDETKFALMSFLPVLLILPFPKGSNAICGNTLRAGGDTIYVMNIFVGGQWLVRIPLTAIMILYFDLSVTWVFTLLLVEELVKFPAFHMRLFKGKWKTGQAGGA</sequence>
<dbReference type="STRING" id="195913.SAMN04488004_11720"/>
<feature type="transmembrane region" description="Helical" evidence="2">
    <location>
        <begin position="194"/>
        <end position="218"/>
    </location>
</feature>
<protein>
    <submittedName>
        <fullName evidence="3">Na+-driven multidrug efflux pump</fullName>
    </submittedName>
</protein>
<keyword evidence="4" id="KW-1185">Reference proteome</keyword>
<keyword evidence="1" id="KW-0813">Transport</keyword>
<dbReference type="GO" id="GO:0005886">
    <property type="term" value="C:plasma membrane"/>
    <property type="evidence" value="ECO:0007669"/>
    <property type="project" value="TreeGrafter"/>
</dbReference>
<dbReference type="PANTHER" id="PTHR43298:SF2">
    <property type="entry name" value="FMN_FAD EXPORTER YEEO-RELATED"/>
    <property type="match status" value="1"/>
</dbReference>
<accession>A0A1I4HDT0</accession>
<feature type="transmembrane region" description="Helical" evidence="2">
    <location>
        <begin position="135"/>
        <end position="154"/>
    </location>
</feature>
<dbReference type="GO" id="GO:0015297">
    <property type="term" value="F:antiporter activity"/>
    <property type="evidence" value="ECO:0007669"/>
    <property type="project" value="InterPro"/>
</dbReference>
<evidence type="ECO:0000313" key="4">
    <source>
        <dbReference type="Proteomes" id="UP000199550"/>
    </source>
</evidence>